<evidence type="ECO:0000313" key="2">
    <source>
        <dbReference type="EMBL" id="KPJ14141.1"/>
    </source>
</evidence>
<organism evidence="2 3">
    <name type="scientific">Papilio machaon</name>
    <name type="common">Old World swallowtail butterfly</name>
    <dbReference type="NCBI Taxonomy" id="76193"/>
    <lineage>
        <taxon>Eukaryota</taxon>
        <taxon>Metazoa</taxon>
        <taxon>Ecdysozoa</taxon>
        <taxon>Arthropoda</taxon>
        <taxon>Hexapoda</taxon>
        <taxon>Insecta</taxon>
        <taxon>Pterygota</taxon>
        <taxon>Neoptera</taxon>
        <taxon>Endopterygota</taxon>
        <taxon>Lepidoptera</taxon>
        <taxon>Glossata</taxon>
        <taxon>Ditrysia</taxon>
        <taxon>Papilionoidea</taxon>
        <taxon>Papilionidae</taxon>
        <taxon>Papilioninae</taxon>
        <taxon>Papilio</taxon>
    </lineage>
</organism>
<keyword evidence="3" id="KW-1185">Reference proteome</keyword>
<name>A0A0N0PCN5_PAPMA</name>
<sequence>MSARDFYKVMYRNKSTDRHNSRDYLDNDTEFNANHFKLFDDFSTDLRINFNTISSVFHEVTRCRRGDPNDSGIDVENGNHNDTSRDKDLASHDGSPFFFTIFKTVQEKGSKESTKSN</sequence>
<evidence type="ECO:0000256" key="1">
    <source>
        <dbReference type="SAM" id="MobiDB-lite"/>
    </source>
</evidence>
<evidence type="ECO:0000313" key="3">
    <source>
        <dbReference type="Proteomes" id="UP000053240"/>
    </source>
</evidence>
<feature type="compositionally biased region" description="Basic and acidic residues" evidence="1">
    <location>
        <begin position="77"/>
        <end position="91"/>
    </location>
</feature>
<dbReference type="EMBL" id="KQ460542">
    <property type="protein sequence ID" value="KPJ14141.1"/>
    <property type="molecule type" value="Genomic_DNA"/>
</dbReference>
<dbReference type="Proteomes" id="UP000053240">
    <property type="component" value="Unassembled WGS sequence"/>
</dbReference>
<feature type="region of interest" description="Disordered" evidence="1">
    <location>
        <begin position="64"/>
        <end position="92"/>
    </location>
</feature>
<dbReference type="InParanoid" id="A0A0N0PCN5"/>
<dbReference type="AlphaFoldDB" id="A0A0N0PCN5"/>
<reference evidence="2 3" key="1">
    <citation type="journal article" date="2015" name="Nat. Commun.">
        <title>Outbred genome sequencing and CRISPR/Cas9 gene editing in butterflies.</title>
        <authorList>
            <person name="Li X."/>
            <person name="Fan D."/>
            <person name="Zhang W."/>
            <person name="Liu G."/>
            <person name="Zhang L."/>
            <person name="Zhao L."/>
            <person name="Fang X."/>
            <person name="Chen L."/>
            <person name="Dong Y."/>
            <person name="Chen Y."/>
            <person name="Ding Y."/>
            <person name="Zhao R."/>
            <person name="Feng M."/>
            <person name="Zhu Y."/>
            <person name="Feng Y."/>
            <person name="Jiang X."/>
            <person name="Zhu D."/>
            <person name="Xiang H."/>
            <person name="Feng X."/>
            <person name="Li S."/>
            <person name="Wang J."/>
            <person name="Zhang G."/>
            <person name="Kronforst M.R."/>
            <person name="Wang W."/>
        </authorList>
    </citation>
    <scope>NUCLEOTIDE SEQUENCE [LARGE SCALE GENOMIC DNA]</scope>
    <source>
        <strain evidence="2">Ya'a_city_454_Pm</strain>
        <tissue evidence="2">Whole body</tissue>
    </source>
</reference>
<protein>
    <submittedName>
        <fullName evidence="2">Uncharacterized protein</fullName>
    </submittedName>
</protein>
<accession>A0A0N0PCN5</accession>
<gene>
    <name evidence="2" type="ORF">RR48_03691</name>
</gene>
<proteinExistence type="predicted"/>